<dbReference type="InterPro" id="IPR036962">
    <property type="entry name" value="Glyco_hydro_3_N_sf"/>
</dbReference>
<dbReference type="InterPro" id="IPR001764">
    <property type="entry name" value="Glyco_hydro_3_N"/>
</dbReference>
<dbReference type="OrthoDB" id="9786661at2"/>
<evidence type="ECO:0000256" key="3">
    <source>
        <dbReference type="ARBA" id="ARBA00023295"/>
    </source>
</evidence>
<dbReference type="AlphaFoldDB" id="A0A5D3KCN2"/>
<dbReference type="EMBL" id="VSSS01000051">
    <property type="protein sequence ID" value="TYL90544.1"/>
    <property type="molecule type" value="Genomic_DNA"/>
</dbReference>
<accession>A0A5D3KCN2</accession>
<dbReference type="GO" id="GO:0004553">
    <property type="term" value="F:hydrolase activity, hydrolyzing O-glycosyl compounds"/>
    <property type="evidence" value="ECO:0007669"/>
    <property type="project" value="InterPro"/>
</dbReference>
<proteinExistence type="inferred from homology"/>
<dbReference type="GO" id="GO:0009254">
    <property type="term" value="P:peptidoglycan turnover"/>
    <property type="evidence" value="ECO:0007669"/>
    <property type="project" value="TreeGrafter"/>
</dbReference>
<reference evidence="5 6" key="1">
    <citation type="submission" date="2019-08" db="EMBL/GenBank/DDBJ databases">
        <title>Bradyrhizobium hipponensis sp. nov., a rhizobium isolated from a Lupinus angustifolius root nodule in Tunisia.</title>
        <authorList>
            <person name="Off K."/>
            <person name="Rejili M."/>
            <person name="Mars M."/>
            <person name="Brachmann A."/>
            <person name="Marin M."/>
        </authorList>
    </citation>
    <scope>NUCLEOTIDE SEQUENCE [LARGE SCALE GENOMIC DNA]</scope>
    <source>
        <strain evidence="5 6">CTAW71</strain>
    </source>
</reference>
<evidence type="ECO:0000313" key="6">
    <source>
        <dbReference type="Proteomes" id="UP000324758"/>
    </source>
</evidence>
<dbReference type="InterPro" id="IPR017853">
    <property type="entry name" value="GH"/>
</dbReference>
<organism evidence="5 6">
    <name type="scientific">Bradyrhizobium rifense</name>
    <dbReference type="NCBI Taxonomy" id="515499"/>
    <lineage>
        <taxon>Bacteria</taxon>
        <taxon>Pseudomonadati</taxon>
        <taxon>Pseudomonadota</taxon>
        <taxon>Alphaproteobacteria</taxon>
        <taxon>Hyphomicrobiales</taxon>
        <taxon>Nitrobacteraceae</taxon>
        <taxon>Bradyrhizobium</taxon>
    </lineage>
</organism>
<dbReference type="SUPFAM" id="SSF51445">
    <property type="entry name" value="(Trans)glycosidases"/>
    <property type="match status" value="1"/>
</dbReference>
<dbReference type="RefSeq" id="WP_148775912.1">
    <property type="nucleotide sequence ID" value="NZ_VSSS01000051.1"/>
</dbReference>
<comment type="caution">
    <text evidence="5">The sequence shown here is derived from an EMBL/GenBank/DDBJ whole genome shotgun (WGS) entry which is preliminary data.</text>
</comment>
<gene>
    <name evidence="5" type="ORF">FXB40_31040</name>
</gene>
<sequence>MNDSLLATVGDHFFIGLRPTSVLDDRDRALLRDLRPAGIILYKSNFRHDLPYRDWLSIHRDLIAAIRDASQRDKQFIAIDHEGGRVCRTPPPITRFSYAARWAGTAEQVGDAMGVELASLGCNLNFAPVLDIHSNPANPVIGERAFGRSADDVIKSMLPFAKAMERRGVRACGKHFPGHGDTQVDSHHELPVLDLDLDQIKARELLPFAAAIAGGIGMMMTSHILYRKLDANDPVTLSRAITHGLLRESMKFDGVIVSDDVGMRAMAGRLDAPDSGARFMAAGNDMLMICSHLTDTERARGLAQSIINGVDQGKLDPAVLKASSQRVRAMLDSTAQNAVSELSGEVLARHRAAGTQFDAATVEVV</sequence>
<dbReference type="Pfam" id="PF00933">
    <property type="entry name" value="Glyco_hydro_3"/>
    <property type="match status" value="1"/>
</dbReference>
<dbReference type="Gene3D" id="3.20.20.300">
    <property type="entry name" value="Glycoside hydrolase, family 3, N-terminal domain"/>
    <property type="match status" value="1"/>
</dbReference>
<name>A0A5D3KCN2_9BRAD</name>
<keyword evidence="6" id="KW-1185">Reference proteome</keyword>
<dbReference type="PANTHER" id="PTHR30480">
    <property type="entry name" value="BETA-HEXOSAMINIDASE-RELATED"/>
    <property type="match status" value="1"/>
</dbReference>
<keyword evidence="3" id="KW-0326">Glycosidase</keyword>
<dbReference type="InterPro" id="IPR050226">
    <property type="entry name" value="NagZ_Beta-hexosaminidase"/>
</dbReference>
<comment type="similarity">
    <text evidence="1">Belongs to the glycosyl hydrolase 3 family.</text>
</comment>
<evidence type="ECO:0000256" key="1">
    <source>
        <dbReference type="ARBA" id="ARBA00005336"/>
    </source>
</evidence>
<dbReference type="PANTHER" id="PTHR30480:SF16">
    <property type="entry name" value="GLYCOSIDE HYDROLASE FAMILY 3 DOMAIN PROTEIN"/>
    <property type="match status" value="1"/>
</dbReference>
<dbReference type="Proteomes" id="UP000324758">
    <property type="component" value="Unassembled WGS sequence"/>
</dbReference>
<protein>
    <submittedName>
        <fullName evidence="5">Glycoside hydrolase family 3 protein</fullName>
    </submittedName>
</protein>
<keyword evidence="2 5" id="KW-0378">Hydrolase</keyword>
<evidence type="ECO:0000259" key="4">
    <source>
        <dbReference type="Pfam" id="PF00933"/>
    </source>
</evidence>
<feature type="domain" description="Glycoside hydrolase family 3 N-terminal" evidence="4">
    <location>
        <begin position="27"/>
        <end position="328"/>
    </location>
</feature>
<dbReference type="GO" id="GO:0005975">
    <property type="term" value="P:carbohydrate metabolic process"/>
    <property type="evidence" value="ECO:0007669"/>
    <property type="project" value="InterPro"/>
</dbReference>
<evidence type="ECO:0000313" key="5">
    <source>
        <dbReference type="EMBL" id="TYL90544.1"/>
    </source>
</evidence>
<evidence type="ECO:0000256" key="2">
    <source>
        <dbReference type="ARBA" id="ARBA00022801"/>
    </source>
</evidence>